<name>A0A225NHR5_9RHOB</name>
<organism evidence="1 2">
    <name type="scientific">Marinibacterium profundimaris</name>
    <dbReference type="NCBI Taxonomy" id="1679460"/>
    <lineage>
        <taxon>Bacteria</taxon>
        <taxon>Pseudomonadati</taxon>
        <taxon>Pseudomonadota</taxon>
        <taxon>Alphaproteobacteria</taxon>
        <taxon>Rhodobacterales</taxon>
        <taxon>Paracoccaceae</taxon>
        <taxon>Marinibacterium</taxon>
    </lineage>
</organism>
<comment type="caution">
    <text evidence="1">The sequence shown here is derived from an EMBL/GenBank/DDBJ whole genome shotgun (WGS) entry which is preliminary data.</text>
</comment>
<dbReference type="AlphaFoldDB" id="A0A225NHR5"/>
<accession>A0A225NHR5</accession>
<sequence length="85" mass="9942">MGKYNRNFELGLQDMELIENALQQAKKDLSLKRLRLLAQEMDEATRAAELDDIQTELTETHELLGKLHNQKVFWRPRKDTPYVSG</sequence>
<dbReference type="RefSeq" id="WP_088650686.1">
    <property type="nucleotide sequence ID" value="NZ_AQQR01000005.1"/>
</dbReference>
<reference evidence="1 2" key="1">
    <citation type="submission" date="2013-04" db="EMBL/GenBank/DDBJ databases">
        <title>Oceanicola sp. 22II1-22F33 Genome Sequencing.</title>
        <authorList>
            <person name="Lai Q."/>
            <person name="Li G."/>
            <person name="Shao Z."/>
        </authorList>
    </citation>
    <scope>NUCLEOTIDE SEQUENCE [LARGE SCALE GENOMIC DNA]</scope>
    <source>
        <strain evidence="1 2">22II1-22F33</strain>
    </source>
</reference>
<protein>
    <submittedName>
        <fullName evidence="1">Uncharacterized protein</fullName>
    </submittedName>
</protein>
<dbReference type="Proteomes" id="UP000215377">
    <property type="component" value="Unassembled WGS sequence"/>
</dbReference>
<gene>
    <name evidence="1" type="ORF">ATO3_15010</name>
</gene>
<evidence type="ECO:0000313" key="1">
    <source>
        <dbReference type="EMBL" id="OWU72982.1"/>
    </source>
</evidence>
<evidence type="ECO:0000313" key="2">
    <source>
        <dbReference type="Proteomes" id="UP000215377"/>
    </source>
</evidence>
<keyword evidence="2" id="KW-1185">Reference proteome</keyword>
<dbReference type="EMBL" id="AQQR01000005">
    <property type="protein sequence ID" value="OWU72982.1"/>
    <property type="molecule type" value="Genomic_DNA"/>
</dbReference>
<dbReference type="OrthoDB" id="7652129at2"/>
<proteinExistence type="predicted"/>